<dbReference type="InterPro" id="IPR053228">
    <property type="entry name" value="Stereospecific_Lipase"/>
</dbReference>
<dbReference type="EMBL" id="JBHSIM010000052">
    <property type="protein sequence ID" value="MFC4836031.1"/>
    <property type="molecule type" value="Genomic_DNA"/>
</dbReference>
<protein>
    <submittedName>
        <fullName evidence="1">Esterase/lipase family protein</fullName>
    </submittedName>
</protein>
<proteinExistence type="predicted"/>
<organism evidence="1 2">
    <name type="scientific">Actinomycetospora chibensis</name>
    <dbReference type="NCBI Taxonomy" id="663606"/>
    <lineage>
        <taxon>Bacteria</taxon>
        <taxon>Bacillati</taxon>
        <taxon>Actinomycetota</taxon>
        <taxon>Actinomycetes</taxon>
        <taxon>Pseudonocardiales</taxon>
        <taxon>Pseudonocardiaceae</taxon>
        <taxon>Actinomycetospora</taxon>
    </lineage>
</organism>
<evidence type="ECO:0000313" key="1">
    <source>
        <dbReference type="EMBL" id="MFC4836031.1"/>
    </source>
</evidence>
<gene>
    <name evidence="1" type="ORF">ACFPEL_26735</name>
</gene>
<name>A0ABV9RRW1_9PSEU</name>
<comment type="caution">
    <text evidence="1">The sequence shown here is derived from an EMBL/GenBank/DDBJ whole genome shotgun (WGS) entry which is preliminary data.</text>
</comment>
<reference evidence="2" key="1">
    <citation type="journal article" date="2019" name="Int. J. Syst. Evol. Microbiol.">
        <title>The Global Catalogue of Microorganisms (GCM) 10K type strain sequencing project: providing services to taxonomists for standard genome sequencing and annotation.</title>
        <authorList>
            <consortium name="The Broad Institute Genomics Platform"/>
            <consortium name="The Broad Institute Genome Sequencing Center for Infectious Disease"/>
            <person name="Wu L."/>
            <person name="Ma J."/>
        </authorList>
    </citation>
    <scope>NUCLEOTIDE SEQUENCE [LARGE SCALE GENOMIC DNA]</scope>
    <source>
        <strain evidence="2">CCUG 50347</strain>
    </source>
</reference>
<keyword evidence="2" id="KW-1185">Reference proteome</keyword>
<dbReference type="Gene3D" id="3.40.50.1820">
    <property type="entry name" value="alpha/beta hydrolase"/>
    <property type="match status" value="1"/>
</dbReference>
<sequence length="359" mass="37626">MRQVGRVRAWCVAAGVAVALTGALIGAGVPALAAPGPQLPLPVPQPEREYAPLDRPGPALGVADDDLDDALDCTADVDGASRPPVLLIPGTTLTAQENFSWNYERAFAADDRPYCTVTLPNHAMSDIQVSAEYVVAAIRAMHERSGQRVAIVGFSQGGMIGRWALRFWPDTRVRVAEVIGIDPSNHGTLDAYPVCAAAGCAPAFWQQQTLSAFTTALNSRAETFAGIDYTSMWTPTDEVVVPNLGPAPSSALTTGGGRRANISTFDVCPGHVADHLSMGTFDAVAYALVIDALEHDGPARASRVDRAACLAPLHEGVDPVTFPARLATFTAGVGAQVALYPHVLAEPELASYTLGASGM</sequence>
<dbReference type="Proteomes" id="UP001595909">
    <property type="component" value="Unassembled WGS sequence"/>
</dbReference>
<dbReference type="RefSeq" id="WP_274190040.1">
    <property type="nucleotide sequence ID" value="NZ_BAABHN010000052.1"/>
</dbReference>
<accession>A0ABV9RRW1</accession>
<evidence type="ECO:0000313" key="2">
    <source>
        <dbReference type="Proteomes" id="UP001595909"/>
    </source>
</evidence>
<dbReference type="InterPro" id="IPR029058">
    <property type="entry name" value="AB_hydrolase_fold"/>
</dbReference>
<dbReference type="PANTHER" id="PTHR37574:SF1">
    <property type="entry name" value="LIPASE B"/>
    <property type="match status" value="1"/>
</dbReference>
<dbReference type="SUPFAM" id="SSF53474">
    <property type="entry name" value="alpha/beta-Hydrolases"/>
    <property type="match status" value="1"/>
</dbReference>
<dbReference type="PANTHER" id="PTHR37574">
    <property type="entry name" value="LIPASE B"/>
    <property type="match status" value="1"/>
</dbReference>